<proteinExistence type="predicted"/>
<keyword evidence="2" id="KW-1185">Reference proteome</keyword>
<organism evidence="1 2">
    <name type="scientific">Spiromyces aspiralis</name>
    <dbReference type="NCBI Taxonomy" id="68401"/>
    <lineage>
        <taxon>Eukaryota</taxon>
        <taxon>Fungi</taxon>
        <taxon>Fungi incertae sedis</taxon>
        <taxon>Zoopagomycota</taxon>
        <taxon>Kickxellomycotina</taxon>
        <taxon>Kickxellomycetes</taxon>
        <taxon>Kickxellales</taxon>
        <taxon>Kickxellaceae</taxon>
        <taxon>Spiromyces</taxon>
    </lineage>
</organism>
<feature type="non-terminal residue" evidence="1">
    <location>
        <position position="59"/>
    </location>
</feature>
<evidence type="ECO:0000313" key="1">
    <source>
        <dbReference type="EMBL" id="KAJ1679961.1"/>
    </source>
</evidence>
<gene>
    <name evidence="1" type="ORF">EV182_000957</name>
</gene>
<sequence length="59" mass="6533">MSATPSHLDSTQELLGYMLQAIGKLAESQAATDKRLDKVLQAVEKLTESQREMGERLNT</sequence>
<dbReference type="EMBL" id="JAMZIH010000095">
    <property type="protein sequence ID" value="KAJ1679961.1"/>
    <property type="molecule type" value="Genomic_DNA"/>
</dbReference>
<name>A0ACC1HX98_9FUNG</name>
<reference evidence="1" key="1">
    <citation type="submission" date="2022-06" db="EMBL/GenBank/DDBJ databases">
        <title>Phylogenomic reconstructions and comparative analyses of Kickxellomycotina fungi.</title>
        <authorList>
            <person name="Reynolds N.K."/>
            <person name="Stajich J.E."/>
            <person name="Barry K."/>
            <person name="Grigoriev I.V."/>
            <person name="Crous P."/>
            <person name="Smith M.E."/>
        </authorList>
    </citation>
    <scope>NUCLEOTIDE SEQUENCE</scope>
    <source>
        <strain evidence="1">RSA 2271</strain>
    </source>
</reference>
<comment type="caution">
    <text evidence="1">The sequence shown here is derived from an EMBL/GenBank/DDBJ whole genome shotgun (WGS) entry which is preliminary data.</text>
</comment>
<accession>A0ACC1HX98</accession>
<evidence type="ECO:0000313" key="2">
    <source>
        <dbReference type="Proteomes" id="UP001145114"/>
    </source>
</evidence>
<dbReference type="Proteomes" id="UP001145114">
    <property type="component" value="Unassembled WGS sequence"/>
</dbReference>
<protein>
    <submittedName>
        <fullName evidence="1">Uncharacterized protein</fullName>
    </submittedName>
</protein>